<reference evidence="3" key="1">
    <citation type="journal article" date="2020" name="Stud. Mycol.">
        <title>101 Dothideomycetes genomes: a test case for predicting lifestyles and emergence of pathogens.</title>
        <authorList>
            <person name="Haridas S."/>
            <person name="Albert R."/>
            <person name="Binder M."/>
            <person name="Bloem J."/>
            <person name="Labutti K."/>
            <person name="Salamov A."/>
            <person name="Andreopoulos B."/>
            <person name="Baker S."/>
            <person name="Barry K."/>
            <person name="Bills G."/>
            <person name="Bluhm B."/>
            <person name="Cannon C."/>
            <person name="Castanera R."/>
            <person name="Culley D."/>
            <person name="Daum C."/>
            <person name="Ezra D."/>
            <person name="Gonzalez J."/>
            <person name="Henrissat B."/>
            <person name="Kuo A."/>
            <person name="Liang C."/>
            <person name="Lipzen A."/>
            <person name="Lutzoni F."/>
            <person name="Magnuson J."/>
            <person name="Mondo S."/>
            <person name="Nolan M."/>
            <person name="Ohm R."/>
            <person name="Pangilinan J."/>
            <person name="Park H.-J."/>
            <person name="Ramirez L."/>
            <person name="Alfaro M."/>
            <person name="Sun H."/>
            <person name="Tritt A."/>
            <person name="Yoshinaga Y."/>
            <person name="Zwiers L.-H."/>
            <person name="Turgeon B."/>
            <person name="Goodwin S."/>
            <person name="Spatafora J."/>
            <person name="Crous P."/>
            <person name="Grigoriev I."/>
        </authorList>
    </citation>
    <scope>NUCLEOTIDE SEQUENCE</scope>
    <source>
        <strain evidence="3">CBS 121739</strain>
    </source>
</reference>
<evidence type="ECO:0000256" key="1">
    <source>
        <dbReference type="SAM" id="MobiDB-lite"/>
    </source>
</evidence>
<protein>
    <recommendedName>
        <fullName evidence="2">Methyltransferase domain-containing protein</fullName>
    </recommendedName>
</protein>
<dbReference type="GeneID" id="54490502"/>
<dbReference type="InterPro" id="IPR029063">
    <property type="entry name" value="SAM-dependent_MTases_sf"/>
</dbReference>
<sequence>MTDWMMYRFPPQGGGPSRPRTAQVEPQAPSDFSTHDALGRVISSGVVVGSSLTPPPVHAMDFSRPPITSVLAQSTRDDAMDASTTVFTLRHGRRYLHDSTYPLPCDLPELNRQNLYTSLAMKVFGKPICAPQMTSNPPSKVLDVGCGGGYWASLCHDYFSSLGHDNVSFTGVDIVSLAPDFSKQGMNWKFIQHDLRRVPLPFDDAEFDLLVLKDLSHAVPLGTSSQRMLDECCRVLKPGGILEIWETDHVIRSLQPTPLSLANVRKEDSQQARATGTFPIFPGTPFVLAQNKFLQDFNQWLESALDKRKLSPSPCTRIAGILLQEDTMSEVDFRRFAIPLDEMRWEREGEKSSKRREESTRRKPQKVAEHSSLTEEQAAVRYTALMIVIQHIESLEPILKDASGKNAEEWQRWWAWMMSDLLENHSANNGECLEIGAWWARKVGMS</sequence>
<dbReference type="InterPro" id="IPR041698">
    <property type="entry name" value="Methyltransf_25"/>
</dbReference>
<evidence type="ECO:0000313" key="3">
    <source>
        <dbReference type="EMBL" id="KAF2758126.1"/>
    </source>
</evidence>
<dbReference type="Gene3D" id="3.40.50.150">
    <property type="entry name" value="Vaccinia Virus protein VP39"/>
    <property type="match status" value="1"/>
</dbReference>
<feature type="domain" description="Methyltransferase" evidence="2">
    <location>
        <begin position="141"/>
        <end position="240"/>
    </location>
</feature>
<proteinExistence type="predicted"/>
<dbReference type="OrthoDB" id="2013972at2759"/>
<dbReference type="PANTHER" id="PTHR43591">
    <property type="entry name" value="METHYLTRANSFERASE"/>
    <property type="match status" value="1"/>
</dbReference>
<gene>
    <name evidence="3" type="ORF">EJ05DRAFT_538362</name>
</gene>
<dbReference type="EMBL" id="ML996572">
    <property type="protein sequence ID" value="KAF2758126.1"/>
    <property type="molecule type" value="Genomic_DNA"/>
</dbReference>
<dbReference type="AlphaFoldDB" id="A0A6A6W8B3"/>
<dbReference type="RefSeq" id="XP_033600577.1">
    <property type="nucleotide sequence ID" value="XM_033749448.1"/>
</dbReference>
<dbReference type="PANTHER" id="PTHR43591:SF100">
    <property type="entry name" value="SAM BINDING MOTIF CONTAINING PROTEIN (AFU_ORTHOLOGUE AFUA_4G12760)"/>
    <property type="match status" value="1"/>
</dbReference>
<name>A0A6A6W8B3_9PEZI</name>
<feature type="region of interest" description="Disordered" evidence="1">
    <location>
        <begin position="1"/>
        <end position="29"/>
    </location>
</feature>
<keyword evidence="4" id="KW-1185">Reference proteome</keyword>
<dbReference type="GO" id="GO:0008168">
    <property type="term" value="F:methyltransferase activity"/>
    <property type="evidence" value="ECO:0007669"/>
    <property type="project" value="TreeGrafter"/>
</dbReference>
<dbReference type="Proteomes" id="UP000799437">
    <property type="component" value="Unassembled WGS sequence"/>
</dbReference>
<feature type="region of interest" description="Disordered" evidence="1">
    <location>
        <begin position="347"/>
        <end position="372"/>
    </location>
</feature>
<dbReference type="CDD" id="cd02440">
    <property type="entry name" value="AdoMet_MTases"/>
    <property type="match status" value="1"/>
</dbReference>
<organism evidence="3 4">
    <name type="scientific">Pseudovirgaria hyperparasitica</name>
    <dbReference type="NCBI Taxonomy" id="470096"/>
    <lineage>
        <taxon>Eukaryota</taxon>
        <taxon>Fungi</taxon>
        <taxon>Dikarya</taxon>
        <taxon>Ascomycota</taxon>
        <taxon>Pezizomycotina</taxon>
        <taxon>Dothideomycetes</taxon>
        <taxon>Dothideomycetes incertae sedis</taxon>
        <taxon>Acrospermales</taxon>
        <taxon>Acrospermaceae</taxon>
        <taxon>Pseudovirgaria</taxon>
    </lineage>
</organism>
<dbReference type="Pfam" id="PF13649">
    <property type="entry name" value="Methyltransf_25"/>
    <property type="match status" value="1"/>
</dbReference>
<evidence type="ECO:0000259" key="2">
    <source>
        <dbReference type="Pfam" id="PF13649"/>
    </source>
</evidence>
<accession>A0A6A6W8B3</accession>
<dbReference type="SUPFAM" id="SSF53335">
    <property type="entry name" value="S-adenosyl-L-methionine-dependent methyltransferases"/>
    <property type="match status" value="1"/>
</dbReference>
<evidence type="ECO:0000313" key="4">
    <source>
        <dbReference type="Proteomes" id="UP000799437"/>
    </source>
</evidence>